<keyword evidence="2" id="KW-1185">Reference proteome</keyword>
<protein>
    <submittedName>
        <fullName evidence="1">Hypothetical genomic island protein</fullName>
    </submittedName>
</protein>
<evidence type="ECO:0000313" key="2">
    <source>
        <dbReference type="Proteomes" id="UP000000421"/>
    </source>
</evidence>
<dbReference type="EMBL" id="BX897699">
    <property type="protein sequence ID" value="CAF27463.1"/>
    <property type="molecule type" value="Genomic_DNA"/>
</dbReference>
<gene>
    <name evidence="1" type="ordered locus">BH06600</name>
</gene>
<dbReference type="AlphaFoldDB" id="A0A0H3M342"/>
<dbReference type="PaxDb" id="283166-BH06600"/>
<sequence>MVRISMATTWAFLDEKIINLCLKRENFCQMPIGRKENICWLIDFVAPYGYVVCIIHNMQWYVFLHQYYCYAIRRNQDGGIRKIACWCCYRAQNPSEELL</sequence>
<dbReference type="Proteomes" id="UP000000421">
    <property type="component" value="Chromosome"/>
</dbReference>
<name>A0A0H3M342_BARHE</name>
<proteinExistence type="predicted"/>
<dbReference type="KEGG" id="bhe:BH06600"/>
<organism evidence="1 2">
    <name type="scientific">Bartonella henselae (strain ATCC 49882 / DSM 28221 / CCUG 30454 / Houston 1)</name>
    <name type="common">Rochalimaea henselae</name>
    <dbReference type="NCBI Taxonomy" id="283166"/>
    <lineage>
        <taxon>Bacteria</taxon>
        <taxon>Pseudomonadati</taxon>
        <taxon>Pseudomonadota</taxon>
        <taxon>Alphaproteobacteria</taxon>
        <taxon>Hyphomicrobiales</taxon>
        <taxon>Bartonellaceae</taxon>
        <taxon>Bartonella</taxon>
    </lineage>
</organism>
<evidence type="ECO:0000313" key="1">
    <source>
        <dbReference type="EMBL" id="CAF27463.1"/>
    </source>
</evidence>
<accession>A0A0H3M342</accession>
<reference evidence="1 2" key="1">
    <citation type="journal article" date="2004" name="Proc. Natl. Acad. Sci. U.S.A.">
        <title>The louse-borne human pathogen Bartonella quintana is a genomic derivative of the zoonotic agent Bartonella henselae.</title>
        <authorList>
            <person name="Alsmark U.C.M."/>
            <person name="Frank A.C."/>
            <person name="Karlberg E.O."/>
            <person name="Legault B.-A."/>
            <person name="Ardell D.H."/>
            <person name="Canbaeck B."/>
            <person name="Eriksson A.-S."/>
            <person name="Naeslund A.K."/>
            <person name="Handley S.A."/>
            <person name="Huvet M."/>
            <person name="La Scola B."/>
            <person name="Holmberg M."/>
            <person name="Andersson S.G.E."/>
        </authorList>
    </citation>
    <scope>NUCLEOTIDE SEQUENCE [LARGE SCALE GENOMIC DNA]</scope>
    <source>
        <strain evidence="2">ATCC 49882 / DSM 28221 / CCUG 30454 / Houston 1</strain>
    </source>
</reference>
<dbReference type="EnsemblBacteria" id="CAF27463">
    <property type="protein sequence ID" value="CAF27463"/>
    <property type="gene ID" value="BH06600"/>
</dbReference>